<reference evidence="1" key="1">
    <citation type="submission" date="2018-02" db="EMBL/GenBank/DDBJ databases">
        <title>Rhizophora mucronata_Transcriptome.</title>
        <authorList>
            <person name="Meera S.P."/>
            <person name="Sreeshan A."/>
            <person name="Augustine A."/>
        </authorList>
    </citation>
    <scope>NUCLEOTIDE SEQUENCE</scope>
    <source>
        <tissue evidence="1">Leaf</tissue>
    </source>
</reference>
<proteinExistence type="predicted"/>
<protein>
    <submittedName>
        <fullName evidence="1">E3 ubiquitin-protein ligase EL5-like isoform X2</fullName>
    </submittedName>
</protein>
<accession>A0A2P2QMJ8</accession>
<dbReference type="AlphaFoldDB" id="A0A2P2QMJ8"/>
<organism evidence="1">
    <name type="scientific">Rhizophora mucronata</name>
    <name type="common">Asiatic mangrove</name>
    <dbReference type="NCBI Taxonomy" id="61149"/>
    <lineage>
        <taxon>Eukaryota</taxon>
        <taxon>Viridiplantae</taxon>
        <taxon>Streptophyta</taxon>
        <taxon>Embryophyta</taxon>
        <taxon>Tracheophyta</taxon>
        <taxon>Spermatophyta</taxon>
        <taxon>Magnoliopsida</taxon>
        <taxon>eudicotyledons</taxon>
        <taxon>Gunneridae</taxon>
        <taxon>Pentapetalae</taxon>
        <taxon>rosids</taxon>
        <taxon>fabids</taxon>
        <taxon>Malpighiales</taxon>
        <taxon>Rhizophoraceae</taxon>
        <taxon>Rhizophora</taxon>
    </lineage>
</organism>
<sequence>MAGMLPGVEFARRRRLHQGRDSLSAATHGWTRRSPFCLYTSNSENQHASISCPLQRRGLKGGRDEDEELGIRATEAKERLNERLRKSVTRVQGSNLKVPSRWTGLKPFCLS</sequence>
<evidence type="ECO:0000313" key="1">
    <source>
        <dbReference type="EMBL" id="MBX68198.1"/>
    </source>
</evidence>
<name>A0A2P2QMJ8_RHIMU</name>
<dbReference type="EMBL" id="GGEC01087714">
    <property type="protein sequence ID" value="MBX68198.1"/>
    <property type="molecule type" value="Transcribed_RNA"/>
</dbReference>